<evidence type="ECO:0000256" key="1">
    <source>
        <dbReference type="PROSITE-ProRule" id="PRU00042"/>
    </source>
</evidence>
<protein>
    <recommendedName>
        <fullName evidence="2">C2H2-type domain-containing protein</fullName>
    </recommendedName>
</protein>
<sequence>MKFKPKHVPIISAINKSKRIKNENFTRKKHKNKLPCDGNIFFFQDQSNEKLEKQFKCNECNLDFARREHLTRHKQSLKHKTKLIQQNLSQDKSQNSQNIKESIHKDGFSLIVDEKKQLKESSTTLMKIIV</sequence>
<dbReference type="EMBL" id="REGN01004254">
    <property type="protein sequence ID" value="RNA18356.1"/>
    <property type="molecule type" value="Genomic_DNA"/>
</dbReference>
<organism evidence="3 4">
    <name type="scientific">Brachionus plicatilis</name>
    <name type="common">Marine rotifer</name>
    <name type="synonym">Brachionus muelleri</name>
    <dbReference type="NCBI Taxonomy" id="10195"/>
    <lineage>
        <taxon>Eukaryota</taxon>
        <taxon>Metazoa</taxon>
        <taxon>Spiralia</taxon>
        <taxon>Gnathifera</taxon>
        <taxon>Rotifera</taxon>
        <taxon>Eurotatoria</taxon>
        <taxon>Monogononta</taxon>
        <taxon>Pseudotrocha</taxon>
        <taxon>Ploima</taxon>
        <taxon>Brachionidae</taxon>
        <taxon>Brachionus</taxon>
    </lineage>
</organism>
<keyword evidence="1" id="KW-0862">Zinc</keyword>
<accession>A0A3M7R483</accession>
<evidence type="ECO:0000313" key="3">
    <source>
        <dbReference type="EMBL" id="RNA18356.1"/>
    </source>
</evidence>
<keyword evidence="4" id="KW-1185">Reference proteome</keyword>
<dbReference type="GO" id="GO:0008270">
    <property type="term" value="F:zinc ion binding"/>
    <property type="evidence" value="ECO:0007669"/>
    <property type="project" value="UniProtKB-KW"/>
</dbReference>
<keyword evidence="1" id="KW-0863">Zinc-finger</keyword>
<dbReference type="InterPro" id="IPR013087">
    <property type="entry name" value="Znf_C2H2_type"/>
</dbReference>
<gene>
    <name evidence="3" type="ORF">BpHYR1_006203</name>
</gene>
<dbReference type="PROSITE" id="PS00028">
    <property type="entry name" value="ZINC_FINGER_C2H2_1"/>
    <property type="match status" value="1"/>
</dbReference>
<reference evidence="3 4" key="1">
    <citation type="journal article" date="2018" name="Sci. Rep.">
        <title>Genomic signatures of local adaptation to the degree of environmental predictability in rotifers.</title>
        <authorList>
            <person name="Franch-Gras L."/>
            <person name="Hahn C."/>
            <person name="Garcia-Roger E.M."/>
            <person name="Carmona M.J."/>
            <person name="Serra M."/>
            <person name="Gomez A."/>
        </authorList>
    </citation>
    <scope>NUCLEOTIDE SEQUENCE [LARGE SCALE GENOMIC DNA]</scope>
    <source>
        <strain evidence="3">HYR1</strain>
    </source>
</reference>
<proteinExistence type="predicted"/>
<dbReference type="Gene3D" id="3.30.160.60">
    <property type="entry name" value="Classic Zinc Finger"/>
    <property type="match status" value="1"/>
</dbReference>
<feature type="domain" description="C2H2-type" evidence="2">
    <location>
        <begin position="55"/>
        <end position="79"/>
    </location>
</feature>
<evidence type="ECO:0000259" key="2">
    <source>
        <dbReference type="PROSITE" id="PS50157"/>
    </source>
</evidence>
<dbReference type="SUPFAM" id="SSF57667">
    <property type="entry name" value="beta-beta-alpha zinc fingers"/>
    <property type="match status" value="1"/>
</dbReference>
<comment type="caution">
    <text evidence="3">The sequence shown here is derived from an EMBL/GenBank/DDBJ whole genome shotgun (WGS) entry which is preliminary data.</text>
</comment>
<keyword evidence="1" id="KW-0479">Metal-binding</keyword>
<dbReference type="PROSITE" id="PS50157">
    <property type="entry name" value="ZINC_FINGER_C2H2_2"/>
    <property type="match status" value="1"/>
</dbReference>
<name>A0A3M7R483_BRAPC</name>
<dbReference type="InterPro" id="IPR036236">
    <property type="entry name" value="Znf_C2H2_sf"/>
</dbReference>
<evidence type="ECO:0000313" key="4">
    <source>
        <dbReference type="Proteomes" id="UP000276133"/>
    </source>
</evidence>
<dbReference type="Proteomes" id="UP000276133">
    <property type="component" value="Unassembled WGS sequence"/>
</dbReference>
<dbReference type="AlphaFoldDB" id="A0A3M7R483"/>